<dbReference type="RefSeq" id="WP_097075083.1">
    <property type="nucleotide sequence ID" value="NZ_OBMQ01000017.1"/>
</dbReference>
<organism evidence="1 2">
    <name type="scientific">Ureibacillus xyleni</name>
    <dbReference type="NCBI Taxonomy" id="614648"/>
    <lineage>
        <taxon>Bacteria</taxon>
        <taxon>Bacillati</taxon>
        <taxon>Bacillota</taxon>
        <taxon>Bacilli</taxon>
        <taxon>Bacillales</taxon>
        <taxon>Caryophanaceae</taxon>
        <taxon>Ureibacillus</taxon>
    </lineage>
</organism>
<dbReference type="OrthoDB" id="2989539at2"/>
<evidence type="ECO:0000313" key="2">
    <source>
        <dbReference type="Proteomes" id="UP000219636"/>
    </source>
</evidence>
<gene>
    <name evidence="1" type="ORF">SAMN05880501_11759</name>
</gene>
<proteinExistence type="predicted"/>
<dbReference type="EMBL" id="OBMQ01000017">
    <property type="protein sequence ID" value="SOC24574.1"/>
    <property type="molecule type" value="Genomic_DNA"/>
</dbReference>
<name>A0A285TPE4_9BACL</name>
<reference evidence="2" key="1">
    <citation type="submission" date="2017-08" db="EMBL/GenBank/DDBJ databases">
        <authorList>
            <person name="Varghese N."/>
            <person name="Submissions S."/>
        </authorList>
    </citation>
    <scope>NUCLEOTIDE SEQUENCE [LARGE SCALE GENOMIC DNA]</scope>
    <source>
        <strain evidence="2">JC22</strain>
    </source>
</reference>
<protein>
    <submittedName>
        <fullName evidence="1">Uncharacterized protein</fullName>
    </submittedName>
</protein>
<dbReference type="Proteomes" id="UP000219636">
    <property type="component" value="Unassembled WGS sequence"/>
</dbReference>
<evidence type="ECO:0000313" key="1">
    <source>
        <dbReference type="EMBL" id="SOC24574.1"/>
    </source>
</evidence>
<keyword evidence="2" id="KW-1185">Reference proteome</keyword>
<sequence>MFIEKIDPQLLEEIREALYEEQNELQANWDGVLIDLKNEDFEDLLRSQIFSDYLNIPLHMLSEMISQHFPFIKEKDIFPDPYSDVIISENGESKVVCLRVYADHFGLDRSMLSEIELKQLDKLFEELTQLYEDLEVDTTLYIAPVPLEEVPNDYLDEEDEQEFVRLEF</sequence>
<dbReference type="AlphaFoldDB" id="A0A285TPE4"/>
<accession>A0A285TPE4</accession>